<keyword evidence="4" id="KW-1185">Reference proteome</keyword>
<dbReference type="PANTHER" id="PTHR43377:SF1">
    <property type="entry name" value="BILIVERDIN REDUCTASE A"/>
    <property type="match status" value="1"/>
</dbReference>
<proteinExistence type="predicted"/>
<feature type="domain" description="GFO/IDH/MocA-like oxidoreductase" evidence="2">
    <location>
        <begin position="127"/>
        <end position="253"/>
    </location>
</feature>
<dbReference type="InterPro" id="IPR000683">
    <property type="entry name" value="Gfo/Idh/MocA-like_OxRdtase_N"/>
</dbReference>
<dbReference type="SUPFAM" id="SSF51735">
    <property type="entry name" value="NAD(P)-binding Rossmann-fold domains"/>
    <property type="match status" value="1"/>
</dbReference>
<evidence type="ECO:0000259" key="1">
    <source>
        <dbReference type="Pfam" id="PF01408"/>
    </source>
</evidence>
<protein>
    <submittedName>
        <fullName evidence="3">Gfo/Idh/MocA family oxidoreductase</fullName>
    </submittedName>
</protein>
<dbReference type="InterPro" id="IPR055170">
    <property type="entry name" value="GFO_IDH_MocA-like_dom"/>
</dbReference>
<dbReference type="Gene3D" id="3.30.360.10">
    <property type="entry name" value="Dihydrodipicolinate Reductase, domain 2"/>
    <property type="match status" value="1"/>
</dbReference>
<dbReference type="EMBL" id="JAAXLA010000011">
    <property type="protein sequence ID" value="NMH97390.1"/>
    <property type="molecule type" value="Genomic_DNA"/>
</dbReference>
<evidence type="ECO:0000313" key="3">
    <source>
        <dbReference type="EMBL" id="NMH97390.1"/>
    </source>
</evidence>
<dbReference type="InterPro" id="IPR036291">
    <property type="entry name" value="NAD(P)-bd_dom_sf"/>
</dbReference>
<dbReference type="Pfam" id="PF22725">
    <property type="entry name" value="GFO_IDH_MocA_C3"/>
    <property type="match status" value="1"/>
</dbReference>
<organism evidence="3 4">
    <name type="scientific">Pseudonocardia acidicola</name>
    <dbReference type="NCBI Taxonomy" id="2724939"/>
    <lineage>
        <taxon>Bacteria</taxon>
        <taxon>Bacillati</taxon>
        <taxon>Actinomycetota</taxon>
        <taxon>Actinomycetes</taxon>
        <taxon>Pseudonocardiales</taxon>
        <taxon>Pseudonocardiaceae</taxon>
        <taxon>Pseudonocardia</taxon>
    </lineage>
</organism>
<name>A0ABX1S749_9PSEU</name>
<dbReference type="SUPFAM" id="SSF55347">
    <property type="entry name" value="Glyceraldehyde-3-phosphate dehydrogenase-like, C-terminal domain"/>
    <property type="match status" value="1"/>
</dbReference>
<dbReference type="PANTHER" id="PTHR43377">
    <property type="entry name" value="BILIVERDIN REDUCTASE A"/>
    <property type="match status" value="1"/>
</dbReference>
<sequence>MARIGILGVAHLHVDAYIVNLRAAGAEVVGVHDWDAERGAAWGAQHSVAFFGDVDRLLREDLDGVVVCAETLHHRALVERAAAAAVAVLCEKPLGVSAEDNDAIVDACEQAGVSLMTAFPVRFHPAVRQLHSMTSTGELGAIRAFSGTNQSVMPLRERSWFADPRLAGGGAMMDHIVHLADIVNWIMGEAPTEVYAVGNRIVHAEIVTVETSGLVLVSYPSGVFASIDCSWNRPLSYPTWGGIALSVIADGGTVDVDPTRQQLTQFGGDRTFGWVPWGLDTNQLMIDEFLDAIREQRQPSVTGRDGLLATRVALAALESAASGDPVFLSV</sequence>
<dbReference type="Proteomes" id="UP000820669">
    <property type="component" value="Unassembled WGS sequence"/>
</dbReference>
<dbReference type="InterPro" id="IPR051450">
    <property type="entry name" value="Gfo/Idh/MocA_Oxidoreductases"/>
</dbReference>
<reference evidence="3 4" key="1">
    <citation type="submission" date="2020-04" db="EMBL/GenBank/DDBJ databases">
        <authorList>
            <person name="Klaysubun C."/>
            <person name="Duangmal K."/>
            <person name="Lipun K."/>
        </authorList>
    </citation>
    <scope>NUCLEOTIDE SEQUENCE [LARGE SCALE GENOMIC DNA]</scope>
    <source>
        <strain evidence="3 4">K10HN5</strain>
    </source>
</reference>
<accession>A0ABX1S749</accession>
<comment type="caution">
    <text evidence="3">The sequence shown here is derived from an EMBL/GenBank/DDBJ whole genome shotgun (WGS) entry which is preliminary data.</text>
</comment>
<dbReference type="Pfam" id="PF01408">
    <property type="entry name" value="GFO_IDH_MocA"/>
    <property type="match status" value="1"/>
</dbReference>
<gene>
    <name evidence="3" type="ORF">HF526_08720</name>
</gene>
<dbReference type="RefSeq" id="WP_169380830.1">
    <property type="nucleotide sequence ID" value="NZ_JAAXLA010000011.1"/>
</dbReference>
<evidence type="ECO:0000313" key="4">
    <source>
        <dbReference type="Proteomes" id="UP000820669"/>
    </source>
</evidence>
<evidence type="ECO:0000259" key="2">
    <source>
        <dbReference type="Pfam" id="PF22725"/>
    </source>
</evidence>
<feature type="domain" description="Gfo/Idh/MocA-like oxidoreductase N-terminal" evidence="1">
    <location>
        <begin position="3"/>
        <end position="118"/>
    </location>
</feature>
<dbReference type="Gene3D" id="3.40.50.720">
    <property type="entry name" value="NAD(P)-binding Rossmann-like Domain"/>
    <property type="match status" value="1"/>
</dbReference>